<evidence type="ECO:0000256" key="10">
    <source>
        <dbReference type="ARBA" id="ARBA00023049"/>
    </source>
</evidence>
<dbReference type="Gene3D" id="3.30.2010.10">
    <property type="entry name" value="Metalloproteases ('zincins'), catalytic domain"/>
    <property type="match status" value="1"/>
</dbReference>
<proteinExistence type="inferred from homology"/>
<evidence type="ECO:0000256" key="12">
    <source>
        <dbReference type="HAMAP-Rule" id="MF_00188"/>
    </source>
</evidence>
<dbReference type="GO" id="GO:0004222">
    <property type="term" value="F:metalloendopeptidase activity"/>
    <property type="evidence" value="ECO:0007669"/>
    <property type="project" value="UniProtKB-UniRule"/>
</dbReference>
<evidence type="ECO:0000256" key="7">
    <source>
        <dbReference type="ARBA" id="ARBA00022801"/>
    </source>
</evidence>
<sequence>MNNIKTAALMALLSALLMAIGQYVGGLHGLMVMFIISIGMNVFSYWNSDKLVLRAYNAREVQMSSNPELVSIVKQLAMNAHLPMPKVYIIDSEIPNAFATGRNPEHAAVAVTTGIMNLLTHDEIEGVLAHELTHVQHRDTLISTIAATMAGAIAMVANVLQFAALFGSRDDDRESNPIALLGMIILAPIAASLIQMAISRSREYLADEGGARISGKPLSLASALAKIDHYAKYGALPHASNATAHMFIVNPLSGVKDFASNLFSTHPSTEERIKRLRMLASTVK</sequence>
<keyword evidence="7 12" id="KW-0378">Hydrolase</keyword>
<comment type="cofactor">
    <cofactor evidence="12">
        <name>Zn(2+)</name>
        <dbReference type="ChEBI" id="CHEBI:29105"/>
    </cofactor>
    <text evidence="12">Binds 1 zinc ion per subunit.</text>
</comment>
<dbReference type="PANTHER" id="PTHR43221:SF1">
    <property type="entry name" value="PROTEASE HTPX"/>
    <property type="match status" value="1"/>
</dbReference>
<reference evidence="14 15" key="1">
    <citation type="submission" date="2014-07" db="EMBL/GenBank/DDBJ databases">
        <authorList>
            <person name="McCorrison J."/>
            <person name="Sanka R."/>
            <person name="Torralba M."/>
            <person name="Gillis M."/>
            <person name="Haft D.H."/>
            <person name="Methe B."/>
            <person name="Sutton G."/>
            <person name="Nelson K.E."/>
        </authorList>
    </citation>
    <scope>NUCLEOTIDE SEQUENCE [LARGE SCALE GENOMIC DNA]</scope>
    <source>
        <strain evidence="14 15">DNF00314</strain>
    </source>
</reference>
<feature type="binding site" evidence="12">
    <location>
        <position position="203"/>
    </location>
    <ligand>
        <name>Zn(2+)</name>
        <dbReference type="ChEBI" id="CHEBI:29105"/>
        <note>catalytic</note>
    </ligand>
</feature>
<keyword evidence="4 12" id="KW-0645">Protease</keyword>
<evidence type="ECO:0000313" key="15">
    <source>
        <dbReference type="Proteomes" id="UP000029628"/>
    </source>
</evidence>
<dbReference type="InterPro" id="IPR001915">
    <property type="entry name" value="Peptidase_M48"/>
</dbReference>
<protein>
    <recommendedName>
        <fullName evidence="12">Protease HtpX homolog</fullName>
        <ecNumber evidence="12">3.4.24.-</ecNumber>
    </recommendedName>
</protein>
<dbReference type="EC" id="3.4.24.-" evidence="12"/>
<keyword evidence="9 12" id="KW-1133">Transmembrane helix</keyword>
<keyword evidence="6 12" id="KW-0479">Metal-binding</keyword>
<evidence type="ECO:0000313" key="14">
    <source>
        <dbReference type="EMBL" id="KGF47979.1"/>
    </source>
</evidence>
<feature type="domain" description="Peptidase M48" evidence="13">
    <location>
        <begin position="65"/>
        <end position="278"/>
    </location>
</feature>
<feature type="active site" evidence="12">
    <location>
        <position position="131"/>
    </location>
</feature>
<keyword evidence="10 12" id="KW-0482">Metalloprotease</keyword>
<feature type="binding site" evidence="12">
    <location>
        <position position="130"/>
    </location>
    <ligand>
        <name>Zn(2+)</name>
        <dbReference type="ChEBI" id="CHEBI:29105"/>
        <note>catalytic</note>
    </ligand>
</feature>
<evidence type="ECO:0000256" key="9">
    <source>
        <dbReference type="ARBA" id="ARBA00022989"/>
    </source>
</evidence>
<dbReference type="GO" id="GO:0005886">
    <property type="term" value="C:plasma membrane"/>
    <property type="evidence" value="ECO:0007669"/>
    <property type="project" value="UniProtKB-SubCell"/>
</dbReference>
<accession>A0A096CRM2</accession>
<keyword evidence="11 12" id="KW-0472">Membrane</keyword>
<dbReference type="InterPro" id="IPR022919">
    <property type="entry name" value="Pept_M48_protease_HtpX"/>
</dbReference>
<evidence type="ECO:0000259" key="13">
    <source>
        <dbReference type="Pfam" id="PF01435"/>
    </source>
</evidence>
<dbReference type="Pfam" id="PF01435">
    <property type="entry name" value="Peptidase_M48"/>
    <property type="match status" value="1"/>
</dbReference>
<evidence type="ECO:0000256" key="1">
    <source>
        <dbReference type="ARBA" id="ARBA00004651"/>
    </source>
</evidence>
<gene>
    <name evidence="12" type="primary">htpX</name>
    <name evidence="14" type="ORF">HMPREF0872_02495</name>
</gene>
<feature type="transmembrane region" description="Helical" evidence="12">
    <location>
        <begin position="178"/>
        <end position="198"/>
    </location>
</feature>
<evidence type="ECO:0000256" key="2">
    <source>
        <dbReference type="ARBA" id="ARBA00009779"/>
    </source>
</evidence>
<dbReference type="PANTHER" id="PTHR43221">
    <property type="entry name" value="PROTEASE HTPX"/>
    <property type="match status" value="1"/>
</dbReference>
<evidence type="ECO:0000256" key="8">
    <source>
        <dbReference type="ARBA" id="ARBA00022833"/>
    </source>
</evidence>
<evidence type="ECO:0000256" key="6">
    <source>
        <dbReference type="ARBA" id="ARBA00022723"/>
    </source>
</evidence>
<evidence type="ECO:0000256" key="5">
    <source>
        <dbReference type="ARBA" id="ARBA00022692"/>
    </source>
</evidence>
<feature type="binding site" evidence="12">
    <location>
        <position position="134"/>
    </location>
    <ligand>
        <name>Zn(2+)</name>
        <dbReference type="ChEBI" id="CHEBI:29105"/>
        <note>catalytic</note>
    </ligand>
</feature>
<keyword evidence="5 12" id="KW-0812">Transmembrane</keyword>
<dbReference type="EMBL" id="JRNT01000006">
    <property type="protein sequence ID" value="KGF47979.1"/>
    <property type="molecule type" value="Genomic_DNA"/>
</dbReference>
<keyword evidence="3 12" id="KW-1003">Cell membrane</keyword>
<comment type="caution">
    <text evidence="14">The sequence shown here is derived from an EMBL/GenBank/DDBJ whole genome shotgun (WGS) entry which is preliminary data.</text>
</comment>
<feature type="transmembrane region" description="Helical" evidence="12">
    <location>
        <begin position="31"/>
        <end position="48"/>
    </location>
</feature>
<evidence type="ECO:0000256" key="3">
    <source>
        <dbReference type="ARBA" id="ARBA00022475"/>
    </source>
</evidence>
<dbReference type="InterPro" id="IPR050083">
    <property type="entry name" value="HtpX_protease"/>
</dbReference>
<evidence type="ECO:0000256" key="11">
    <source>
        <dbReference type="ARBA" id="ARBA00023136"/>
    </source>
</evidence>
<comment type="similarity">
    <text evidence="2 12">Belongs to the peptidase M48B family.</text>
</comment>
<organism evidence="14 15">
    <name type="scientific">Veillonella montpellierensis DNF00314</name>
    <dbReference type="NCBI Taxonomy" id="1401067"/>
    <lineage>
        <taxon>Bacteria</taxon>
        <taxon>Bacillati</taxon>
        <taxon>Bacillota</taxon>
        <taxon>Negativicutes</taxon>
        <taxon>Veillonellales</taxon>
        <taxon>Veillonellaceae</taxon>
        <taxon>Veillonella</taxon>
    </lineage>
</organism>
<dbReference type="CDD" id="cd07336">
    <property type="entry name" value="M48B_HtpX_like"/>
    <property type="match status" value="1"/>
</dbReference>
<dbReference type="AlphaFoldDB" id="A0A096CRM2"/>
<dbReference type="GO" id="GO:0008270">
    <property type="term" value="F:zinc ion binding"/>
    <property type="evidence" value="ECO:0007669"/>
    <property type="project" value="UniProtKB-UniRule"/>
</dbReference>
<dbReference type="HAMAP" id="MF_00188">
    <property type="entry name" value="Pept_M48_protease_HtpX"/>
    <property type="match status" value="1"/>
</dbReference>
<comment type="subcellular location">
    <subcellularLocation>
        <location evidence="1 12">Cell membrane</location>
        <topology evidence="1 12">Multi-pass membrane protein</topology>
    </subcellularLocation>
</comment>
<dbReference type="Proteomes" id="UP000029628">
    <property type="component" value="Unassembled WGS sequence"/>
</dbReference>
<name>A0A096CRM2_9FIRM</name>
<dbReference type="NCBIfam" id="NF002826">
    <property type="entry name" value="PRK03001.1"/>
    <property type="match status" value="1"/>
</dbReference>
<feature type="transmembrane region" description="Helical" evidence="12">
    <location>
        <begin position="141"/>
        <end position="166"/>
    </location>
</feature>
<keyword evidence="8 12" id="KW-0862">Zinc</keyword>
<dbReference type="eggNOG" id="COG0501">
    <property type="taxonomic scope" value="Bacteria"/>
</dbReference>
<dbReference type="RefSeq" id="WP_028257695.1">
    <property type="nucleotide sequence ID" value="NZ_JRNT01000006.1"/>
</dbReference>
<dbReference type="GO" id="GO:0006508">
    <property type="term" value="P:proteolysis"/>
    <property type="evidence" value="ECO:0007669"/>
    <property type="project" value="UniProtKB-KW"/>
</dbReference>
<evidence type="ECO:0000256" key="4">
    <source>
        <dbReference type="ARBA" id="ARBA00022670"/>
    </source>
</evidence>
<keyword evidence="15" id="KW-1185">Reference proteome</keyword>